<dbReference type="InterPro" id="IPR037473">
    <property type="entry name" value="Lcp-like"/>
</dbReference>
<organism evidence="3 4">
    <name type="scientific">Paramarasmius palmivorus</name>
    <dbReference type="NCBI Taxonomy" id="297713"/>
    <lineage>
        <taxon>Eukaryota</taxon>
        <taxon>Fungi</taxon>
        <taxon>Dikarya</taxon>
        <taxon>Basidiomycota</taxon>
        <taxon>Agaricomycotina</taxon>
        <taxon>Agaricomycetes</taxon>
        <taxon>Agaricomycetidae</taxon>
        <taxon>Agaricales</taxon>
        <taxon>Marasmiineae</taxon>
        <taxon>Marasmiaceae</taxon>
        <taxon>Paramarasmius</taxon>
    </lineage>
</organism>
<dbReference type="PANTHER" id="PTHR37539:SF1">
    <property type="entry name" value="ER-BOUND OXYGENASE MPAB_MPAB'_RUBBER OXYGENASE CATALYTIC DOMAIN-CONTAINING PROTEIN"/>
    <property type="match status" value="1"/>
</dbReference>
<accession>A0AAW0CA44</accession>
<dbReference type="Pfam" id="PF09995">
    <property type="entry name" value="MPAB_Lcp_cat"/>
    <property type="match status" value="1"/>
</dbReference>
<evidence type="ECO:0000313" key="3">
    <source>
        <dbReference type="EMBL" id="KAK7035516.1"/>
    </source>
</evidence>
<evidence type="ECO:0000259" key="2">
    <source>
        <dbReference type="Pfam" id="PF09995"/>
    </source>
</evidence>
<evidence type="ECO:0000256" key="1">
    <source>
        <dbReference type="SAM" id="Phobius"/>
    </source>
</evidence>
<dbReference type="PANTHER" id="PTHR37539">
    <property type="entry name" value="SECRETED PROTEIN-RELATED"/>
    <property type="match status" value="1"/>
</dbReference>
<keyword evidence="1" id="KW-0812">Transmembrane</keyword>
<gene>
    <name evidence="3" type="ORF">VNI00_011809</name>
</gene>
<keyword evidence="1" id="KW-0472">Membrane</keyword>
<comment type="caution">
    <text evidence="3">The sequence shown here is derived from an EMBL/GenBank/DDBJ whole genome shotgun (WGS) entry which is preliminary data.</text>
</comment>
<dbReference type="AlphaFoldDB" id="A0AAW0CA44"/>
<evidence type="ECO:0000313" key="4">
    <source>
        <dbReference type="Proteomes" id="UP001383192"/>
    </source>
</evidence>
<keyword evidence="4" id="KW-1185">Reference proteome</keyword>
<dbReference type="GO" id="GO:0016491">
    <property type="term" value="F:oxidoreductase activity"/>
    <property type="evidence" value="ECO:0007669"/>
    <property type="project" value="InterPro"/>
</dbReference>
<keyword evidence="1" id="KW-1133">Transmembrane helix</keyword>
<dbReference type="Proteomes" id="UP001383192">
    <property type="component" value="Unassembled WGS sequence"/>
</dbReference>
<sequence length="519" mass="58562">MPSHSLRIPSSTGALRIDPSKPVKYINHSSDTRSLAHGDVIRYLGHIFVWDEHSVPEDVVVKWRMEGDPLCDAAVIHLLSGNSAAGLDMFHRLHTFVTKLDAHDNASPVSTFWKAITEVPPTDIRVTDEQFDQGRALFLDNSVQIAQSLLYYSLAGGFASPRIVRTLEAISYLVPSKAGEVSSASSDRTFRRLLETFQFVLDVMRCCSPASDFRGTAHILPGGEGWKSIVRVRMLHGVAREKVRAKIKRSSDDPHVNDVPISQEDMSATLASFSTVTLWTLTTLGLTPRREDAEAFLAIWRHVGFYLGVSPTILRRYFSNIDVSDQFLTSMVIHLFSPDDESDPSAFNAPTMPILMATTGRPPLYNTLEWNCAVTHRLLGYELATHLKVPEPSWTMNVKLRFILAIQALPVVFSRYYGERIRRGWLEKRRHIYGVGMAMTLRGNLGMRRTKFRPGGEDHSHWDDEKVNPDLEGAARATRQFREVLAEMFSVLVVSGILIIYAFWKFQAYVISMNFDYNS</sequence>
<reference evidence="3 4" key="1">
    <citation type="submission" date="2024-01" db="EMBL/GenBank/DDBJ databases">
        <title>A draft genome for a cacao thread blight-causing isolate of Paramarasmius palmivorus.</title>
        <authorList>
            <person name="Baruah I.K."/>
            <person name="Bukari Y."/>
            <person name="Amoako-Attah I."/>
            <person name="Meinhardt L.W."/>
            <person name="Bailey B.A."/>
            <person name="Cohen S.P."/>
        </authorList>
    </citation>
    <scope>NUCLEOTIDE SEQUENCE [LARGE SCALE GENOMIC DNA]</scope>
    <source>
        <strain evidence="3 4">GH-12</strain>
    </source>
</reference>
<feature type="transmembrane region" description="Helical" evidence="1">
    <location>
        <begin position="484"/>
        <end position="504"/>
    </location>
</feature>
<dbReference type="InterPro" id="IPR018713">
    <property type="entry name" value="MPAB/Lcp_cat_dom"/>
</dbReference>
<proteinExistence type="predicted"/>
<dbReference type="EMBL" id="JAYKXP010000052">
    <property type="protein sequence ID" value="KAK7035516.1"/>
    <property type="molecule type" value="Genomic_DNA"/>
</dbReference>
<feature type="domain" description="ER-bound oxygenase mpaB/mpaB'/Rubber oxygenase catalytic" evidence="2">
    <location>
        <begin position="180"/>
        <end position="402"/>
    </location>
</feature>
<name>A0AAW0CA44_9AGAR</name>
<protein>
    <recommendedName>
        <fullName evidence="2">ER-bound oxygenase mpaB/mpaB'/Rubber oxygenase catalytic domain-containing protein</fullName>
    </recommendedName>
</protein>